<dbReference type="EMBL" id="CAJNDS010000035">
    <property type="protein sequence ID" value="CAE6928114.1"/>
    <property type="molecule type" value="Genomic_DNA"/>
</dbReference>
<evidence type="ECO:0000313" key="4">
    <source>
        <dbReference type="EMBL" id="CAE6928114.1"/>
    </source>
</evidence>
<feature type="repeat" description="PPR" evidence="2">
    <location>
        <begin position="18"/>
        <end position="52"/>
    </location>
</feature>
<evidence type="ECO:0000256" key="1">
    <source>
        <dbReference type="ARBA" id="ARBA00022737"/>
    </source>
</evidence>
<keyword evidence="1" id="KW-0677">Repeat</keyword>
<dbReference type="Pfam" id="PF13812">
    <property type="entry name" value="PPR_3"/>
    <property type="match status" value="1"/>
</dbReference>
<dbReference type="OrthoDB" id="414157at2759"/>
<gene>
    <name evidence="4" type="ORF">SNAT2548_LOCUS738</name>
</gene>
<evidence type="ECO:0000256" key="2">
    <source>
        <dbReference type="PROSITE-ProRule" id="PRU00708"/>
    </source>
</evidence>
<evidence type="ECO:0000313" key="5">
    <source>
        <dbReference type="Proteomes" id="UP000604046"/>
    </source>
</evidence>
<dbReference type="AlphaFoldDB" id="A0A812GWA0"/>
<feature type="region of interest" description="Disordered" evidence="3">
    <location>
        <begin position="88"/>
        <end position="113"/>
    </location>
</feature>
<dbReference type="PANTHER" id="PTHR47447:SF17">
    <property type="entry name" value="OS12G0638900 PROTEIN"/>
    <property type="match status" value="1"/>
</dbReference>
<keyword evidence="5" id="KW-1185">Reference proteome</keyword>
<sequence>MPMSRGSSAAQGRAARKKQRSFNGLIAAAGQSGQLDLAAHFLKQMQNSNVQPNVMYTNIISACAKTSACHAAVGWLQEMREACLRAGRAADTQEAQGAQMGHGQGPQSQAARAQALSLLRRMRQEGAGSAKIFDK</sequence>
<protein>
    <recommendedName>
        <fullName evidence="6">Pentacotripeptide-repeat region of PRORP domain-containing protein</fullName>
    </recommendedName>
</protein>
<dbReference type="InterPro" id="IPR002885">
    <property type="entry name" value="PPR_rpt"/>
</dbReference>
<evidence type="ECO:0000256" key="3">
    <source>
        <dbReference type="SAM" id="MobiDB-lite"/>
    </source>
</evidence>
<name>A0A812GWA0_9DINO</name>
<dbReference type="PANTHER" id="PTHR47447">
    <property type="entry name" value="OS03G0856100 PROTEIN"/>
    <property type="match status" value="1"/>
</dbReference>
<dbReference type="Proteomes" id="UP000604046">
    <property type="component" value="Unassembled WGS sequence"/>
</dbReference>
<dbReference type="PROSITE" id="PS51375">
    <property type="entry name" value="PPR"/>
    <property type="match status" value="1"/>
</dbReference>
<organism evidence="4 5">
    <name type="scientific">Symbiodinium natans</name>
    <dbReference type="NCBI Taxonomy" id="878477"/>
    <lineage>
        <taxon>Eukaryota</taxon>
        <taxon>Sar</taxon>
        <taxon>Alveolata</taxon>
        <taxon>Dinophyceae</taxon>
        <taxon>Suessiales</taxon>
        <taxon>Symbiodiniaceae</taxon>
        <taxon>Symbiodinium</taxon>
    </lineage>
</organism>
<accession>A0A812GWA0</accession>
<dbReference type="NCBIfam" id="TIGR00756">
    <property type="entry name" value="PPR"/>
    <property type="match status" value="1"/>
</dbReference>
<dbReference type="Gene3D" id="1.25.40.10">
    <property type="entry name" value="Tetratricopeptide repeat domain"/>
    <property type="match status" value="1"/>
</dbReference>
<evidence type="ECO:0008006" key="6">
    <source>
        <dbReference type="Google" id="ProtNLM"/>
    </source>
</evidence>
<reference evidence="4" key="1">
    <citation type="submission" date="2021-02" db="EMBL/GenBank/DDBJ databases">
        <authorList>
            <person name="Dougan E. K."/>
            <person name="Rhodes N."/>
            <person name="Thang M."/>
            <person name="Chan C."/>
        </authorList>
    </citation>
    <scope>NUCLEOTIDE SEQUENCE</scope>
</reference>
<dbReference type="InterPro" id="IPR011990">
    <property type="entry name" value="TPR-like_helical_dom_sf"/>
</dbReference>
<comment type="caution">
    <text evidence="4">The sequence shown here is derived from an EMBL/GenBank/DDBJ whole genome shotgun (WGS) entry which is preliminary data.</text>
</comment>
<proteinExistence type="predicted"/>